<sequence length="87" mass="10229">MVHQQDQIIFYKHMLTYKGSLYQKKKIVRYVTIWTHLRRFLYAKTIFLVKYGLFGTGNSIFSKMSTGIFFSLMGKVLVVCKGIPLRT</sequence>
<comment type="caution">
    <text evidence="2">The sequence shown here is derived from an EMBL/GenBank/DDBJ whole genome shotgun (WGS) entry which is preliminary data.</text>
</comment>
<accession>A0ABC9SUA0</accession>
<evidence type="ECO:0000313" key="1">
    <source>
        <dbReference type="EMBL" id="EOQ54772.1"/>
    </source>
</evidence>
<evidence type="ECO:0000313" key="2">
    <source>
        <dbReference type="EMBL" id="EOQ59659.1"/>
    </source>
</evidence>
<reference evidence="2 3" key="1">
    <citation type="submission" date="2013-01" db="EMBL/GenBank/DDBJ databases">
        <title>The Genome Sequence of Bacillus cereus TIAC219.</title>
        <authorList>
            <consortium name="The Broad Institute Genome Sequencing Platform"/>
            <consortium name="The Broad Institute Genome Sequencing Center for Infectious Disease"/>
            <person name="Feldgarden M."/>
            <person name="Van der Auwera G.A."/>
            <person name="Mahillon J."/>
            <person name="Duprez V."/>
            <person name="Timmery S."/>
            <person name="Mattelet C."/>
            <person name="Dierick K."/>
            <person name="Sun M."/>
            <person name="Yu Z."/>
            <person name="Zhu L."/>
            <person name="Hu X."/>
            <person name="Shank E.B."/>
            <person name="Swiecicka I."/>
            <person name="Hansen B.M."/>
            <person name="Andrup L."/>
            <person name="Walker B."/>
            <person name="Young S.K."/>
            <person name="Zeng Q."/>
            <person name="Gargeya S."/>
            <person name="Fitzgerald M."/>
            <person name="Haas B."/>
            <person name="Abouelleil A."/>
            <person name="Alvarado L."/>
            <person name="Arachchi H.M."/>
            <person name="Berlin A.M."/>
            <person name="Chapman S.B."/>
            <person name="Dewar J."/>
            <person name="Goldberg J."/>
            <person name="Griggs A."/>
            <person name="Gujja S."/>
            <person name="Hansen M."/>
            <person name="Howarth C."/>
            <person name="Imamovic A."/>
            <person name="Larimer J."/>
            <person name="McCowan C."/>
            <person name="Murphy C."/>
            <person name="Neiman D."/>
            <person name="Pearson M."/>
            <person name="Priest M."/>
            <person name="Roberts A."/>
            <person name="Saif S."/>
            <person name="Shea T."/>
            <person name="Sisk P."/>
            <person name="Sykes S."/>
            <person name="Wortman J."/>
            <person name="Nusbaum C."/>
            <person name="Birren B."/>
        </authorList>
    </citation>
    <scope>NUCLEOTIDE SEQUENCE [LARGE SCALE GENOMIC DNA]</scope>
    <source>
        <strain evidence="2 3">TIAC219</strain>
    </source>
</reference>
<dbReference type="Proteomes" id="UP000014060">
    <property type="component" value="Unassembled WGS sequence"/>
</dbReference>
<dbReference type="EMBL" id="AHCJ01000118">
    <property type="protein sequence ID" value="EOQ54772.1"/>
    <property type="molecule type" value="Genomic_DNA"/>
</dbReference>
<protein>
    <submittedName>
        <fullName evidence="2">Uncharacterized protein</fullName>
    </submittedName>
</protein>
<gene>
    <name evidence="1" type="ORF">IAY_06791</name>
    <name evidence="2" type="ORF">IAY_07127</name>
</gene>
<name>A0ABC9SUA0_BACCE</name>
<organism evidence="2 3">
    <name type="scientific">Bacillus cereus TIAC219</name>
    <dbReference type="NCBI Taxonomy" id="718222"/>
    <lineage>
        <taxon>Bacteria</taxon>
        <taxon>Bacillati</taxon>
        <taxon>Bacillota</taxon>
        <taxon>Bacilli</taxon>
        <taxon>Bacillales</taxon>
        <taxon>Bacillaceae</taxon>
        <taxon>Bacillus</taxon>
        <taxon>Bacillus cereus group</taxon>
    </lineage>
</organism>
<proteinExistence type="predicted"/>
<dbReference type="EMBL" id="AHCJ01000053">
    <property type="protein sequence ID" value="EOQ59659.1"/>
    <property type="molecule type" value="Genomic_DNA"/>
</dbReference>
<evidence type="ECO:0000313" key="3">
    <source>
        <dbReference type="Proteomes" id="UP000014060"/>
    </source>
</evidence>
<dbReference type="AlphaFoldDB" id="A0ABC9SUA0"/>